<dbReference type="OrthoDB" id="4323953at2759"/>
<protein>
    <submittedName>
        <fullName evidence="2">Uncharacterized protein</fullName>
    </submittedName>
</protein>
<dbReference type="RefSeq" id="XP_033657559.1">
    <property type="nucleotide sequence ID" value="XM_033797524.1"/>
</dbReference>
<dbReference type="AlphaFoldDB" id="A0A6A6JTR6"/>
<dbReference type="EMBL" id="ML986485">
    <property type="protein sequence ID" value="KAF2280020.1"/>
    <property type="molecule type" value="Genomic_DNA"/>
</dbReference>
<organism evidence="2 3">
    <name type="scientific">Westerdykella ornata</name>
    <dbReference type="NCBI Taxonomy" id="318751"/>
    <lineage>
        <taxon>Eukaryota</taxon>
        <taxon>Fungi</taxon>
        <taxon>Dikarya</taxon>
        <taxon>Ascomycota</taxon>
        <taxon>Pezizomycotina</taxon>
        <taxon>Dothideomycetes</taxon>
        <taxon>Pleosporomycetidae</taxon>
        <taxon>Pleosporales</taxon>
        <taxon>Sporormiaceae</taxon>
        <taxon>Westerdykella</taxon>
    </lineage>
</organism>
<reference evidence="2" key="1">
    <citation type="journal article" date="2020" name="Stud. Mycol.">
        <title>101 Dothideomycetes genomes: a test case for predicting lifestyles and emergence of pathogens.</title>
        <authorList>
            <person name="Haridas S."/>
            <person name="Albert R."/>
            <person name="Binder M."/>
            <person name="Bloem J."/>
            <person name="Labutti K."/>
            <person name="Salamov A."/>
            <person name="Andreopoulos B."/>
            <person name="Baker S."/>
            <person name="Barry K."/>
            <person name="Bills G."/>
            <person name="Bluhm B."/>
            <person name="Cannon C."/>
            <person name="Castanera R."/>
            <person name="Culley D."/>
            <person name="Daum C."/>
            <person name="Ezra D."/>
            <person name="Gonzalez J."/>
            <person name="Henrissat B."/>
            <person name="Kuo A."/>
            <person name="Liang C."/>
            <person name="Lipzen A."/>
            <person name="Lutzoni F."/>
            <person name="Magnuson J."/>
            <person name="Mondo S."/>
            <person name="Nolan M."/>
            <person name="Ohm R."/>
            <person name="Pangilinan J."/>
            <person name="Park H.-J."/>
            <person name="Ramirez L."/>
            <person name="Alfaro M."/>
            <person name="Sun H."/>
            <person name="Tritt A."/>
            <person name="Yoshinaga Y."/>
            <person name="Zwiers L.-H."/>
            <person name="Turgeon B."/>
            <person name="Goodwin S."/>
            <person name="Spatafora J."/>
            <person name="Crous P."/>
            <person name="Grigoriev I."/>
        </authorList>
    </citation>
    <scope>NUCLEOTIDE SEQUENCE</scope>
    <source>
        <strain evidence="2">CBS 379.55</strain>
    </source>
</reference>
<dbReference type="Proteomes" id="UP000800097">
    <property type="component" value="Unassembled WGS sequence"/>
</dbReference>
<name>A0A6A6JTR6_WESOR</name>
<sequence>MKASRTTDSDLSVTLPYYIDFTIRRPGDDHGRPLIFRWGPYRNALANAELVLLHIAKHGPERVDVAPLQVAEPEPDSILVNGWNQFLWELPPGREVHMREKLTANYQRLLKPGESYELLWPGAEIRMWDWGSMQEHIGKELKSNNNREERLPPLILPACDIIAFTAREEEEPWPERPKATTDAEFQRANMKEQEWRLEAERRMHPPQSPPPREPSEREPGAPIFSMKIECPSEWASDSTIDLTIRVTYAGVPNEPNPKPITFHTEALITGDGPRDGIRLYRHRDGLWERSDPADGFGTGFGIFDDPPIPVKVGDENDKNSDRFESLQPGESWSTQRRVQQGTSWTSLPNDVKAGEAFKYVVKGAVVDWWDWGTKADHRDTVVKLPCWIAGDVVEPKDNGGRPTIVVPASNEIYFSYTG</sequence>
<evidence type="ECO:0000313" key="3">
    <source>
        <dbReference type="Proteomes" id="UP000800097"/>
    </source>
</evidence>
<evidence type="ECO:0000313" key="2">
    <source>
        <dbReference type="EMBL" id="KAF2280020.1"/>
    </source>
</evidence>
<dbReference type="GeneID" id="54550699"/>
<keyword evidence="3" id="KW-1185">Reference proteome</keyword>
<feature type="region of interest" description="Disordered" evidence="1">
    <location>
        <begin position="316"/>
        <end position="341"/>
    </location>
</feature>
<accession>A0A6A6JTR6</accession>
<proteinExistence type="predicted"/>
<feature type="region of interest" description="Disordered" evidence="1">
    <location>
        <begin position="197"/>
        <end position="220"/>
    </location>
</feature>
<feature type="compositionally biased region" description="Polar residues" evidence="1">
    <location>
        <begin position="328"/>
        <end position="341"/>
    </location>
</feature>
<evidence type="ECO:0000256" key="1">
    <source>
        <dbReference type="SAM" id="MobiDB-lite"/>
    </source>
</evidence>
<gene>
    <name evidence="2" type="ORF">EI97DRAFT_429785</name>
</gene>